<evidence type="ECO:0000256" key="5">
    <source>
        <dbReference type="ARBA" id="ARBA00022741"/>
    </source>
</evidence>
<gene>
    <name evidence="10" type="ORF">NADFUDRAFT_51982</name>
</gene>
<dbReference type="GO" id="GO:0005886">
    <property type="term" value="C:plasma membrane"/>
    <property type="evidence" value="ECO:0007669"/>
    <property type="project" value="TreeGrafter"/>
</dbReference>
<dbReference type="Gene3D" id="1.25.40.70">
    <property type="entry name" value="Phosphatidylinositol 3-kinase, accessory domain (PIK)"/>
    <property type="match status" value="1"/>
</dbReference>
<evidence type="ECO:0000256" key="6">
    <source>
        <dbReference type="ARBA" id="ARBA00022777"/>
    </source>
</evidence>
<dbReference type="Proteomes" id="UP000095009">
    <property type="component" value="Unassembled WGS sequence"/>
</dbReference>
<dbReference type="EC" id="2.7.1.67" evidence="3"/>
<evidence type="ECO:0000256" key="7">
    <source>
        <dbReference type="ARBA" id="ARBA00022840"/>
    </source>
</evidence>
<keyword evidence="6" id="KW-0418">Kinase</keyword>
<dbReference type="CDD" id="cd05167">
    <property type="entry name" value="PI4Kc_III_alpha"/>
    <property type="match status" value="1"/>
</dbReference>
<keyword evidence="7" id="KW-0067">ATP-binding</keyword>
<dbReference type="InterPro" id="IPR016024">
    <property type="entry name" value="ARM-type_fold"/>
</dbReference>
<dbReference type="InterPro" id="IPR000403">
    <property type="entry name" value="PI3/4_kinase_cat_dom"/>
</dbReference>
<dbReference type="STRING" id="857566.A0A1E3PIY6"/>
<evidence type="ECO:0000256" key="4">
    <source>
        <dbReference type="ARBA" id="ARBA00022679"/>
    </source>
</evidence>
<dbReference type="PROSITE" id="PS00916">
    <property type="entry name" value="PI3_4_KINASE_2"/>
    <property type="match status" value="1"/>
</dbReference>
<dbReference type="Pfam" id="PF19274">
    <property type="entry name" value="PI4K_N"/>
    <property type="match status" value="1"/>
</dbReference>
<keyword evidence="11" id="KW-1185">Reference proteome</keyword>
<dbReference type="SUPFAM" id="SSF48371">
    <property type="entry name" value="ARM repeat"/>
    <property type="match status" value="2"/>
</dbReference>
<reference evidence="10 11" key="1">
    <citation type="journal article" date="2016" name="Proc. Natl. Acad. Sci. U.S.A.">
        <title>Comparative genomics of biotechnologically important yeasts.</title>
        <authorList>
            <person name="Riley R."/>
            <person name="Haridas S."/>
            <person name="Wolfe K.H."/>
            <person name="Lopes M.R."/>
            <person name="Hittinger C.T."/>
            <person name="Goeker M."/>
            <person name="Salamov A.A."/>
            <person name="Wisecaver J.H."/>
            <person name="Long T.M."/>
            <person name="Calvey C.H."/>
            <person name="Aerts A.L."/>
            <person name="Barry K.W."/>
            <person name="Choi C."/>
            <person name="Clum A."/>
            <person name="Coughlan A.Y."/>
            <person name="Deshpande S."/>
            <person name="Douglass A.P."/>
            <person name="Hanson S.J."/>
            <person name="Klenk H.-P."/>
            <person name="LaButti K.M."/>
            <person name="Lapidus A."/>
            <person name="Lindquist E.A."/>
            <person name="Lipzen A.M."/>
            <person name="Meier-Kolthoff J.P."/>
            <person name="Ohm R.A."/>
            <person name="Otillar R.P."/>
            <person name="Pangilinan J.L."/>
            <person name="Peng Y."/>
            <person name="Rokas A."/>
            <person name="Rosa C.A."/>
            <person name="Scheuner C."/>
            <person name="Sibirny A.A."/>
            <person name="Slot J.C."/>
            <person name="Stielow J.B."/>
            <person name="Sun H."/>
            <person name="Kurtzman C.P."/>
            <person name="Blackwell M."/>
            <person name="Grigoriev I.V."/>
            <person name="Jeffries T.W."/>
        </authorList>
    </citation>
    <scope>NUCLEOTIDE SEQUENCE [LARGE SCALE GENOMIC DNA]</scope>
    <source>
        <strain evidence="10 11">DSM 6958</strain>
    </source>
</reference>
<evidence type="ECO:0000256" key="3">
    <source>
        <dbReference type="ARBA" id="ARBA00012169"/>
    </source>
</evidence>
<evidence type="ECO:0000259" key="9">
    <source>
        <dbReference type="PROSITE" id="PS51545"/>
    </source>
</evidence>
<dbReference type="FunFam" id="1.10.1070.11:FF:000022">
    <property type="entry name" value="Phosphatidylinositol 4-kinase stt4"/>
    <property type="match status" value="1"/>
</dbReference>
<dbReference type="EMBL" id="KV454410">
    <property type="protein sequence ID" value="ODQ65389.1"/>
    <property type="molecule type" value="Genomic_DNA"/>
</dbReference>
<sequence length="1878" mass="211592">MDDFGISRTGVSIRAKALLKLAQYAVNDESSSDLNRLTDVVKDISNDSNSFPMRAQEYEVLISLAQSANYVTSEKNASNLVSFFSKALTQSLNQEFATSPIFRESHPSPWTSLTKEVTSAILNLGGRFISMKSQIHNTVADYLDLVLLKLSGTMNIESINESFISVLSFEGFLSAFSSHLNFFSVSYIGKAFDKIANVINEPFFLKFEELLSSLCDDSDARHNYSKWVNILKRFESANYAFGAMSLSAKLSSLAKSSACAIIPGFDASMGLVDNVFRGVALYELDDEARHLLELLKIYAIQQVKSLDEGASYLDLSSLSMIEFAFSMKADAIEILSLCAYCGRYEIASGKELLEILLQQESGMNNAANALVTFKFGGVLCKKDSAIGSILVRYLPLYVVNLSISSEQVKIVSKCVVESMKSLSQDLVVSTIYTLVNILAPRDEELNASVATNSHIAQAGMETLSISESWNSPFSQYRSEEDQLRVWNNIITSIATISTHYEDYQIATLASNILCQKLNFSGSSLDGSIILGLSKIALHVTEKEFKAILKIYVNIFSRAYKLSDTKTIEYVSKARIYLSRCLSPDHELFDAYLMDLLYNIVSKGEVQELEHHRPHVEISATAEEISYFLSPLAELLPEFPAAPLEINNDEIFRLFRNAWFNMVVHGYANNSQYTIKYKTELQIIARSTPPLVSESSLNKMESELELNTVLRRGSSHRNVDNQKDIINSTFVSTSFDFRLIQYPKLIFFASAVLLESLRSSTGNCSKVILYFGDPGFKTAGDSSKYMASIVNDVIREYISNVIKGDKESFVGVNVALQLKEILILCCHRVRAIQEIAFICADRLIKTIPSSLCKPESLFTLLELLSMVWTSCMDAETDEYEPRAIFTSKKFGITLELSDSYDNRQKTLDKLLVSAESWVELVLGKMNFDMKGLLQTYLAKMDEYRSLDDVSLGSSFALKMGGSVSFSGDRSLATLKQLGGVRTDTTSGFFSQYLWRNELAAVRKEANSALFSGSLFQESEVIKDMVNLLKERINNNVHTSNSELGNFLFQSACYLNRAEKDAGKIVRDFVKIPFLIFTESSINMGISFWLWLFSEFPSLKSIVVSEIALQWEFTVEQSIGLYSKSYDVVKAAYSRMEYAPSNKAQIDHESRIAIKTFEPHMSLIKMLSSQVQSTHHESQHMLRIYLRICLVGLEGLGNASHHPLASPVRFELIKFSLDVLKIYLSFGSLVSYRLMDLIFTSALVWFAYDSSWPFGGNKLKHKSEVTLLNEIYDTVSKLNVQDKLIPGKLGLVQKKRLLLLLLSSELSNMAVWLDPLQRKPRKTSGNNISVDDINNAWIINPALAVFLVRRFNQNESVIKSLIHKDPLKVANIPEALSYFLDGCSPSNKKYLLFWQSTSPIESINLFLPSNSPDSVTFQYAMRSLESHNVNTTFFYVPQIVQLLRYDYSGYIERYILETAKISQLFSHQIIWNILANSYKDEDSTIPDPMKPKLDHVVEKMISSFDQAERDFYEREFNFFEEVTSISGKLKPYIKKTKAEKKAKIDEEMAKIKVDVGVYLPSNPDGVVIDIDRKSGKPLQSHAKAPFLANFKIRKVVKDLNSINDEEGHEDEEPASTTVEKWQGAIFKVGDDCRQDVLALQIIAIFRSIFNSNGLDLYVFPYRVTATAPGCGVIDVLPNSISRDMLGREAVNGLYEYFTTKHGSEDSIRFQKARNNFVKSLAAYSVISYLIQFKDRHNGNIMYDDDGHILHIDFGFCFDIVPGGVKFEAAPFKLTHEMIAVMGGNTSTQAYRWFEELCIKAFLASRPHAEVIIQSVLPMKDSGLPCFKGEATIRKLRSRFVLEKSQQEAANHFRGLIKKSVDSYYTKGYDEFQRLTNGIPY</sequence>
<comment type="similarity">
    <text evidence="2">Belongs to the PI3/PI4-kinase family. Type III PI4K subfamily.</text>
</comment>
<proteinExistence type="inferred from homology"/>
<dbReference type="Pfam" id="PF00613">
    <property type="entry name" value="PI3Ka"/>
    <property type="match status" value="1"/>
</dbReference>
<dbReference type="InterPro" id="IPR036940">
    <property type="entry name" value="PI3/4_kinase_cat_sf"/>
</dbReference>
<evidence type="ECO:0000313" key="11">
    <source>
        <dbReference type="Proteomes" id="UP000095009"/>
    </source>
</evidence>
<dbReference type="GO" id="GO:0005737">
    <property type="term" value="C:cytoplasm"/>
    <property type="evidence" value="ECO:0007669"/>
    <property type="project" value="TreeGrafter"/>
</dbReference>
<dbReference type="InterPro" id="IPR001263">
    <property type="entry name" value="PI3K_accessory_dom"/>
</dbReference>
<dbReference type="PROSITE" id="PS50290">
    <property type="entry name" value="PI3_4_KINASE_3"/>
    <property type="match status" value="1"/>
</dbReference>
<dbReference type="InterPro" id="IPR045495">
    <property type="entry name" value="PI4K_N"/>
</dbReference>
<dbReference type="SMART" id="SM00145">
    <property type="entry name" value="PI3Ka"/>
    <property type="match status" value="1"/>
</dbReference>
<evidence type="ECO:0000313" key="10">
    <source>
        <dbReference type="EMBL" id="ODQ65389.1"/>
    </source>
</evidence>
<dbReference type="FunFam" id="1.25.40.70:FF:000011">
    <property type="entry name" value="Phosphatidylinositol 4-kinase alpha"/>
    <property type="match status" value="1"/>
</dbReference>
<dbReference type="FunFam" id="3.30.1010.10:FF:000014">
    <property type="entry name" value="Phosphatidylinositol 4-kinase STT4"/>
    <property type="match status" value="1"/>
</dbReference>
<dbReference type="InterPro" id="IPR011009">
    <property type="entry name" value="Kinase-like_dom_sf"/>
</dbReference>
<dbReference type="SUPFAM" id="SSF56112">
    <property type="entry name" value="Protein kinase-like (PK-like)"/>
    <property type="match status" value="1"/>
</dbReference>
<evidence type="ECO:0000256" key="1">
    <source>
        <dbReference type="ARBA" id="ARBA00001686"/>
    </source>
</evidence>
<dbReference type="Gene3D" id="3.30.1010.10">
    <property type="entry name" value="Phosphatidylinositol 3-kinase Catalytic Subunit, Chain A, domain 4"/>
    <property type="match status" value="1"/>
</dbReference>
<evidence type="ECO:0000259" key="8">
    <source>
        <dbReference type="PROSITE" id="PS50290"/>
    </source>
</evidence>
<dbReference type="GO" id="GO:0004430">
    <property type="term" value="F:1-phosphatidylinositol 4-kinase activity"/>
    <property type="evidence" value="ECO:0007669"/>
    <property type="project" value="UniProtKB-EC"/>
</dbReference>
<dbReference type="PANTHER" id="PTHR10048:SF15">
    <property type="entry name" value="PHOSPHATIDYLINOSITOL 4-KINASE ALPHA"/>
    <property type="match status" value="1"/>
</dbReference>
<comment type="catalytic activity">
    <reaction evidence="1">
        <text>a 1,2-diacyl-sn-glycero-3-phospho-(1D-myo-inositol) + ATP = a 1,2-diacyl-sn-glycero-3-phospho-(1D-myo-inositol 4-phosphate) + ADP + H(+)</text>
        <dbReference type="Rhea" id="RHEA:19877"/>
        <dbReference type="ChEBI" id="CHEBI:15378"/>
        <dbReference type="ChEBI" id="CHEBI:30616"/>
        <dbReference type="ChEBI" id="CHEBI:57880"/>
        <dbReference type="ChEBI" id="CHEBI:58178"/>
        <dbReference type="ChEBI" id="CHEBI:456216"/>
        <dbReference type="EC" id="2.7.1.67"/>
    </reaction>
</comment>
<dbReference type="Gene3D" id="1.10.1070.11">
    <property type="entry name" value="Phosphatidylinositol 3-/4-kinase, catalytic domain"/>
    <property type="match status" value="1"/>
</dbReference>
<dbReference type="OrthoDB" id="10264149at2759"/>
<evidence type="ECO:0000256" key="2">
    <source>
        <dbReference type="ARBA" id="ARBA00006209"/>
    </source>
</evidence>
<dbReference type="SMART" id="SM00146">
    <property type="entry name" value="PI3Kc"/>
    <property type="match status" value="1"/>
</dbReference>
<organism evidence="10 11">
    <name type="scientific">Nadsonia fulvescens var. elongata DSM 6958</name>
    <dbReference type="NCBI Taxonomy" id="857566"/>
    <lineage>
        <taxon>Eukaryota</taxon>
        <taxon>Fungi</taxon>
        <taxon>Dikarya</taxon>
        <taxon>Ascomycota</taxon>
        <taxon>Saccharomycotina</taxon>
        <taxon>Dipodascomycetes</taxon>
        <taxon>Dipodascales</taxon>
        <taxon>Dipodascales incertae sedis</taxon>
        <taxon>Nadsonia</taxon>
    </lineage>
</organism>
<dbReference type="PROSITE" id="PS51545">
    <property type="entry name" value="PIK_HELICAL"/>
    <property type="match status" value="1"/>
</dbReference>
<name>A0A1E3PIY6_9ASCO</name>
<dbReference type="GO" id="GO:0048015">
    <property type="term" value="P:phosphatidylinositol-mediated signaling"/>
    <property type="evidence" value="ECO:0007669"/>
    <property type="project" value="TreeGrafter"/>
</dbReference>
<keyword evidence="4" id="KW-0808">Transferase</keyword>
<dbReference type="InterPro" id="IPR042236">
    <property type="entry name" value="PI3K_accessory_sf"/>
</dbReference>
<dbReference type="Pfam" id="PF00454">
    <property type="entry name" value="PI3_PI4_kinase"/>
    <property type="match status" value="1"/>
</dbReference>
<dbReference type="GO" id="GO:0046854">
    <property type="term" value="P:phosphatidylinositol phosphate biosynthetic process"/>
    <property type="evidence" value="ECO:0007669"/>
    <property type="project" value="InterPro"/>
</dbReference>
<dbReference type="GO" id="GO:0005524">
    <property type="term" value="F:ATP binding"/>
    <property type="evidence" value="ECO:0007669"/>
    <property type="project" value="UniProtKB-KW"/>
</dbReference>
<feature type="domain" description="PI3K/PI4K catalytic" evidence="8">
    <location>
        <begin position="1584"/>
        <end position="1862"/>
    </location>
</feature>
<feature type="domain" description="PIK helical" evidence="9">
    <location>
        <begin position="1327"/>
        <end position="1497"/>
    </location>
</feature>
<protein>
    <recommendedName>
        <fullName evidence="3">1-phosphatidylinositol 4-kinase</fullName>
        <ecNumber evidence="3">2.7.1.67</ecNumber>
    </recommendedName>
</protein>
<dbReference type="InterPro" id="IPR015433">
    <property type="entry name" value="PI3/4_kinase"/>
</dbReference>
<dbReference type="PROSITE" id="PS00915">
    <property type="entry name" value="PI3_4_KINASE_1"/>
    <property type="match status" value="1"/>
</dbReference>
<keyword evidence="5" id="KW-0547">Nucleotide-binding</keyword>
<accession>A0A1E3PIY6</accession>
<dbReference type="PANTHER" id="PTHR10048">
    <property type="entry name" value="PHOSPHATIDYLINOSITOL KINASE"/>
    <property type="match status" value="1"/>
</dbReference>
<dbReference type="InterPro" id="IPR018936">
    <property type="entry name" value="PI3/4_kinase_CS"/>
</dbReference>